<feature type="region of interest" description="Disordered" evidence="1">
    <location>
        <begin position="203"/>
        <end position="224"/>
    </location>
</feature>
<reference evidence="4" key="1">
    <citation type="submission" date="2020-11" db="EMBL/GenBank/DDBJ databases">
        <title>Chlorella ohadii genome sequencing and assembly.</title>
        <authorList>
            <person name="Murik O."/>
            <person name="Treves H."/>
            <person name="Kedem I."/>
            <person name="Shotland Y."/>
            <person name="Kaplan A."/>
        </authorList>
    </citation>
    <scope>NUCLEOTIDE SEQUENCE</scope>
    <source>
        <strain evidence="4">1</strain>
    </source>
</reference>
<evidence type="ECO:0000313" key="4">
    <source>
        <dbReference type="EMBL" id="KAI7842065.1"/>
    </source>
</evidence>
<dbReference type="EMBL" id="JADXDR010000056">
    <property type="protein sequence ID" value="KAI7842065.1"/>
    <property type="molecule type" value="Genomic_DNA"/>
</dbReference>
<keyword evidence="2" id="KW-0472">Membrane</keyword>
<feature type="transmembrane region" description="Helical" evidence="2">
    <location>
        <begin position="232"/>
        <end position="255"/>
    </location>
</feature>
<organism evidence="4 5">
    <name type="scientific">Chlorella ohadii</name>
    <dbReference type="NCBI Taxonomy" id="2649997"/>
    <lineage>
        <taxon>Eukaryota</taxon>
        <taxon>Viridiplantae</taxon>
        <taxon>Chlorophyta</taxon>
        <taxon>core chlorophytes</taxon>
        <taxon>Trebouxiophyceae</taxon>
        <taxon>Chlorellales</taxon>
        <taxon>Chlorellaceae</taxon>
        <taxon>Chlorella clade</taxon>
        <taxon>Chlorella</taxon>
    </lineage>
</organism>
<feature type="chain" id="PRO_5042019532" evidence="3">
    <location>
        <begin position="24"/>
        <end position="300"/>
    </location>
</feature>
<evidence type="ECO:0000256" key="2">
    <source>
        <dbReference type="SAM" id="Phobius"/>
    </source>
</evidence>
<dbReference type="Proteomes" id="UP001205105">
    <property type="component" value="Unassembled WGS sequence"/>
</dbReference>
<sequence>MARRPGRLLLAAALCCLAAAARADTYTVVWGPEDLLRALALAAASPFNQSVIELPRDVSLEPSAAAAYELPLRLKGRVALRRAQEAETVNMHLGGVAQLLFLDRGAQLELSNLSVSGIAAADAQQLSGLPTQAQALVLFPTVNAEPGAAVKLHNLRLALPASERCSAHAAGQPLGAAPVVDAADGAAVGEVLVEADGLSFSCEGSPASSPSTAPAPSASSGSEGSSGGTPAWVWAVVAVAAVAGIGAAVGGVFIWRRRRAAAAAAATSGLESRSSSEEIDKKLSSGNSNISIAVFTPRQL</sequence>
<evidence type="ECO:0000256" key="3">
    <source>
        <dbReference type="SAM" id="SignalP"/>
    </source>
</evidence>
<feature type="signal peptide" evidence="3">
    <location>
        <begin position="1"/>
        <end position="23"/>
    </location>
</feature>
<keyword evidence="5" id="KW-1185">Reference proteome</keyword>
<keyword evidence="3" id="KW-0732">Signal</keyword>
<protein>
    <submittedName>
        <fullName evidence="4">Uncharacterized protein</fullName>
    </submittedName>
</protein>
<comment type="caution">
    <text evidence="4">The sequence shown here is derived from an EMBL/GenBank/DDBJ whole genome shotgun (WGS) entry which is preliminary data.</text>
</comment>
<accession>A0AAD5DQE7</accession>
<name>A0AAD5DQE7_9CHLO</name>
<gene>
    <name evidence="4" type="ORF">COHA_004263</name>
</gene>
<keyword evidence="2" id="KW-0812">Transmembrane</keyword>
<keyword evidence="2" id="KW-1133">Transmembrane helix</keyword>
<evidence type="ECO:0000256" key="1">
    <source>
        <dbReference type="SAM" id="MobiDB-lite"/>
    </source>
</evidence>
<evidence type="ECO:0000313" key="5">
    <source>
        <dbReference type="Proteomes" id="UP001205105"/>
    </source>
</evidence>
<dbReference type="AlphaFoldDB" id="A0AAD5DQE7"/>
<proteinExistence type="predicted"/>